<gene>
    <name evidence="1" type="ORF">ERX37_01225</name>
</gene>
<dbReference type="RefSeq" id="WP_165981933.1">
    <property type="nucleotide sequence ID" value="NZ_SCWE01000001.1"/>
</dbReference>
<name>A0A4R6BLZ1_9STAP</name>
<protein>
    <recommendedName>
        <fullName evidence="3">Nudix hydrolase domain-containing protein</fullName>
    </recommendedName>
</protein>
<reference evidence="1 2" key="1">
    <citation type="submission" date="2019-01" db="EMBL/GenBank/DDBJ databases">
        <title>Draft genome sequences of the type strains of six Macrococcus species.</title>
        <authorList>
            <person name="Mazhar S."/>
            <person name="Altermann E."/>
            <person name="Hill C."/>
            <person name="Mcauliffe O."/>
        </authorList>
    </citation>
    <scope>NUCLEOTIDE SEQUENCE [LARGE SCALE GENOMIC DNA]</scope>
    <source>
        <strain evidence="1 2">CCM4809</strain>
    </source>
</reference>
<dbReference type="EMBL" id="SCWE01000001">
    <property type="protein sequence ID" value="TDM02741.1"/>
    <property type="molecule type" value="Genomic_DNA"/>
</dbReference>
<proteinExistence type="predicted"/>
<dbReference type="Gene3D" id="3.90.79.10">
    <property type="entry name" value="Nucleoside Triphosphate Pyrophosphohydrolase"/>
    <property type="match status" value="1"/>
</dbReference>
<organism evidence="1 2">
    <name type="scientific">Macrococcus hajekii</name>
    <dbReference type="NCBI Taxonomy" id="198482"/>
    <lineage>
        <taxon>Bacteria</taxon>
        <taxon>Bacillati</taxon>
        <taxon>Bacillota</taxon>
        <taxon>Bacilli</taxon>
        <taxon>Bacillales</taxon>
        <taxon>Staphylococcaceae</taxon>
        <taxon>Macrococcus</taxon>
    </lineage>
</organism>
<keyword evidence="2" id="KW-1185">Reference proteome</keyword>
<evidence type="ECO:0000313" key="1">
    <source>
        <dbReference type="EMBL" id="TDM02741.1"/>
    </source>
</evidence>
<dbReference type="AlphaFoldDB" id="A0A4R6BLZ1"/>
<dbReference type="InterPro" id="IPR015797">
    <property type="entry name" value="NUDIX_hydrolase-like_dom_sf"/>
</dbReference>
<evidence type="ECO:0008006" key="3">
    <source>
        <dbReference type="Google" id="ProtNLM"/>
    </source>
</evidence>
<sequence length="88" mass="10414">MKEILNIYSDNYVHKGTMKRDEVHKKGEWHETFQCIFIMEDSLLFQLRSQTVNDYKELLDVTVGGHLLSTETVEDGIREIDIHSHFFI</sequence>
<dbReference type="SUPFAM" id="SSF55811">
    <property type="entry name" value="Nudix"/>
    <property type="match status" value="1"/>
</dbReference>
<evidence type="ECO:0000313" key="2">
    <source>
        <dbReference type="Proteomes" id="UP000295328"/>
    </source>
</evidence>
<comment type="caution">
    <text evidence="1">The sequence shown here is derived from an EMBL/GenBank/DDBJ whole genome shotgun (WGS) entry which is preliminary data.</text>
</comment>
<accession>A0A4R6BLZ1</accession>
<dbReference type="Proteomes" id="UP000295328">
    <property type="component" value="Unassembled WGS sequence"/>
</dbReference>